<feature type="region of interest" description="Disordered" evidence="1">
    <location>
        <begin position="281"/>
        <end position="327"/>
    </location>
</feature>
<accession>A0ABR3J2T6</accession>
<gene>
    <name evidence="3" type="ORF">HGRIS_009852</name>
</gene>
<sequence length="327" mass="36778">MADEFVKPLGGLLIGAFLNTHAFGLVTYQFAAYHNAKYEDKIWVKTMVALLFCLDTFHSAEIVYMIWLFCVQNFDRPDLIKDTLWPLTITPLITSCSAFITHSYLAYCIYKTTDSRRLLVLLVALSIIDLGVGIACGAKSTTSFSLPELPVNRFLQGAWLVVDAVVNAVFCAILVWEFLQGRWTAKERDEGESTWWTVAKLGMRSGVIIFAISLLVVVIFGAAPSSSYLHAIFALSMGRIYSNCVLAELGSRRSIVQFQEPVYTTNAIEFAKYADTVRQSMHQVNQPGDRESDTNESDSRRQSRDGKFVLHDDRSEQDAIQQVKRDI</sequence>
<keyword evidence="4" id="KW-1185">Reference proteome</keyword>
<proteinExistence type="predicted"/>
<feature type="transmembrane region" description="Helical" evidence="2">
    <location>
        <begin position="43"/>
        <end position="67"/>
    </location>
</feature>
<keyword evidence="2" id="KW-0472">Membrane</keyword>
<comment type="caution">
    <text evidence="3">The sequence shown here is derived from an EMBL/GenBank/DDBJ whole genome shotgun (WGS) entry which is preliminary data.</text>
</comment>
<name>A0ABR3J2T6_9AGAR</name>
<feature type="transmembrane region" description="Helical" evidence="2">
    <location>
        <begin position="201"/>
        <end position="222"/>
    </location>
</feature>
<dbReference type="EMBL" id="JASNQZ010000012">
    <property type="protein sequence ID" value="KAL0949817.1"/>
    <property type="molecule type" value="Genomic_DNA"/>
</dbReference>
<evidence type="ECO:0000313" key="3">
    <source>
        <dbReference type="EMBL" id="KAL0949817.1"/>
    </source>
</evidence>
<feature type="transmembrane region" description="Helical" evidence="2">
    <location>
        <begin position="119"/>
        <end position="138"/>
    </location>
</feature>
<dbReference type="Proteomes" id="UP001556367">
    <property type="component" value="Unassembled WGS sequence"/>
</dbReference>
<evidence type="ECO:0000256" key="2">
    <source>
        <dbReference type="SAM" id="Phobius"/>
    </source>
</evidence>
<dbReference type="PANTHER" id="PTHR40465">
    <property type="entry name" value="CHROMOSOME 1, WHOLE GENOME SHOTGUN SEQUENCE"/>
    <property type="match status" value="1"/>
</dbReference>
<organism evidence="3 4">
    <name type="scientific">Hohenbuehelia grisea</name>
    <dbReference type="NCBI Taxonomy" id="104357"/>
    <lineage>
        <taxon>Eukaryota</taxon>
        <taxon>Fungi</taxon>
        <taxon>Dikarya</taxon>
        <taxon>Basidiomycota</taxon>
        <taxon>Agaricomycotina</taxon>
        <taxon>Agaricomycetes</taxon>
        <taxon>Agaricomycetidae</taxon>
        <taxon>Agaricales</taxon>
        <taxon>Pleurotineae</taxon>
        <taxon>Pleurotaceae</taxon>
        <taxon>Hohenbuehelia</taxon>
    </lineage>
</organism>
<feature type="transmembrane region" description="Helical" evidence="2">
    <location>
        <begin position="158"/>
        <end position="180"/>
    </location>
</feature>
<dbReference type="PANTHER" id="PTHR40465:SF1">
    <property type="entry name" value="DUF6534 DOMAIN-CONTAINING PROTEIN"/>
    <property type="match status" value="1"/>
</dbReference>
<protein>
    <submittedName>
        <fullName evidence="3">Uncharacterized protein</fullName>
    </submittedName>
</protein>
<evidence type="ECO:0000256" key="1">
    <source>
        <dbReference type="SAM" id="MobiDB-lite"/>
    </source>
</evidence>
<feature type="transmembrane region" description="Helical" evidence="2">
    <location>
        <begin position="87"/>
        <end position="107"/>
    </location>
</feature>
<keyword evidence="2" id="KW-1133">Transmembrane helix</keyword>
<feature type="compositionally biased region" description="Basic and acidic residues" evidence="1">
    <location>
        <begin position="288"/>
        <end position="327"/>
    </location>
</feature>
<reference evidence="4" key="1">
    <citation type="submission" date="2024-06" db="EMBL/GenBank/DDBJ databases">
        <title>Multi-omics analyses provide insights into the biosynthesis of the anticancer antibiotic pleurotin in Hohenbuehelia grisea.</title>
        <authorList>
            <person name="Weaver J.A."/>
            <person name="Alberti F."/>
        </authorList>
    </citation>
    <scope>NUCLEOTIDE SEQUENCE [LARGE SCALE GENOMIC DNA]</scope>
    <source>
        <strain evidence="4">T-177</strain>
    </source>
</reference>
<feature type="transmembrane region" description="Helical" evidence="2">
    <location>
        <begin position="12"/>
        <end position="31"/>
    </location>
</feature>
<keyword evidence="2" id="KW-0812">Transmembrane</keyword>
<evidence type="ECO:0000313" key="4">
    <source>
        <dbReference type="Proteomes" id="UP001556367"/>
    </source>
</evidence>